<comment type="subcellular location">
    <subcellularLocation>
        <location evidence="11">Cytoplasm</location>
    </subcellularLocation>
</comment>
<dbReference type="SUPFAM" id="SSF56112">
    <property type="entry name" value="Protein kinase-like (PK-like)"/>
    <property type="match status" value="1"/>
</dbReference>
<reference evidence="13 14" key="1">
    <citation type="submission" date="2022-11" db="EMBL/GenBank/DDBJ databases">
        <title>Desulfobotulus tamanensis H1 sp. nov. - anaerobic, alkaliphilic, sulphate reducing bacterium isolated from terrestrial mud volcano.</title>
        <authorList>
            <person name="Frolova A."/>
            <person name="Merkel A.Y."/>
            <person name="Slobodkin A.I."/>
        </authorList>
    </citation>
    <scope>NUCLEOTIDE SEQUENCE [LARGE SCALE GENOMIC DNA]</scope>
    <source>
        <strain evidence="13 14">H1</strain>
    </source>
</reference>
<evidence type="ECO:0000256" key="2">
    <source>
        <dbReference type="ARBA" id="ARBA00022527"/>
    </source>
</evidence>
<evidence type="ECO:0000259" key="12">
    <source>
        <dbReference type="Pfam" id="PF01636"/>
    </source>
</evidence>
<evidence type="ECO:0000256" key="4">
    <source>
        <dbReference type="ARBA" id="ARBA00022679"/>
    </source>
</evidence>
<dbReference type="InterPro" id="IPR011009">
    <property type="entry name" value="Kinase-like_dom_sf"/>
</dbReference>
<proteinExistence type="inferred from homology"/>
<dbReference type="GO" id="GO:0004674">
    <property type="term" value="F:protein serine/threonine kinase activity"/>
    <property type="evidence" value="ECO:0007669"/>
    <property type="project" value="UniProtKB-KW"/>
</dbReference>
<evidence type="ECO:0000256" key="11">
    <source>
        <dbReference type="HAMAP-Rule" id="MF_01497"/>
    </source>
</evidence>
<evidence type="ECO:0000256" key="8">
    <source>
        <dbReference type="ARBA" id="ARBA00022840"/>
    </source>
</evidence>
<accession>A0ABT3N9Q2</accession>
<feature type="domain" description="Aminoglycoside phosphotransferase" evidence="12">
    <location>
        <begin position="36"/>
        <end position="256"/>
    </location>
</feature>
<evidence type="ECO:0000256" key="7">
    <source>
        <dbReference type="ARBA" id="ARBA00022777"/>
    </source>
</evidence>
<dbReference type="Gene3D" id="3.30.200.70">
    <property type="match status" value="1"/>
</dbReference>
<comment type="subunit">
    <text evidence="11">Monomer.</text>
</comment>
<dbReference type="NCBIfam" id="NF008738">
    <property type="entry name" value="PRK11768.1"/>
    <property type="match status" value="1"/>
</dbReference>
<dbReference type="Pfam" id="PF01636">
    <property type="entry name" value="APH"/>
    <property type="match status" value="1"/>
</dbReference>
<feature type="binding site" evidence="11">
    <location>
        <position position="208"/>
    </location>
    <ligand>
        <name>Mg(2+)</name>
        <dbReference type="ChEBI" id="CHEBI:18420"/>
    </ligand>
</feature>
<keyword evidence="10 11" id="KW-0346">Stress response</keyword>
<dbReference type="Gene3D" id="1.10.510.10">
    <property type="entry name" value="Transferase(Phosphotransferase) domain 1"/>
    <property type="match status" value="1"/>
</dbReference>
<evidence type="ECO:0000256" key="10">
    <source>
        <dbReference type="ARBA" id="ARBA00023016"/>
    </source>
</evidence>
<evidence type="ECO:0000256" key="1">
    <source>
        <dbReference type="ARBA" id="ARBA00022490"/>
    </source>
</evidence>
<comment type="caution">
    <text evidence="13">The sequence shown here is derived from an EMBL/GenBank/DDBJ whole genome shotgun (WGS) entry which is preliminary data.</text>
</comment>
<protein>
    <recommendedName>
        <fullName evidence="11">Stress response kinase A</fullName>
        <ecNumber evidence="11">2.7.11.1</ecNumber>
    </recommendedName>
    <alternativeName>
        <fullName evidence="11">Serine/threonine-protein kinase SrkA</fullName>
    </alternativeName>
</protein>
<evidence type="ECO:0000256" key="9">
    <source>
        <dbReference type="ARBA" id="ARBA00022842"/>
    </source>
</evidence>
<feature type="active site" evidence="11">
    <location>
        <position position="221"/>
    </location>
</feature>
<keyword evidence="9 11" id="KW-0460">Magnesium</keyword>
<keyword evidence="8 11" id="KW-0067">ATP-binding</keyword>
<dbReference type="Gene3D" id="1.20.1270.170">
    <property type="match status" value="1"/>
</dbReference>
<keyword evidence="14" id="KW-1185">Reference proteome</keyword>
<evidence type="ECO:0000256" key="6">
    <source>
        <dbReference type="ARBA" id="ARBA00022741"/>
    </source>
</evidence>
<dbReference type="PANTHER" id="PTHR39573:SF1">
    <property type="entry name" value="STRESS RESPONSE KINASE A"/>
    <property type="match status" value="1"/>
</dbReference>
<dbReference type="HAMAP" id="MF_01497">
    <property type="entry name" value="SrkA_kinase"/>
    <property type="match status" value="1"/>
</dbReference>
<dbReference type="EC" id="2.7.11.1" evidence="11"/>
<keyword evidence="5 11" id="KW-0479">Metal-binding</keyword>
<comment type="function">
    <text evidence="11">A protein kinase that phosphorylates Ser and Thr residues. Probably acts to suppress the effects of stress linked to accumulation of reactive oxygen species. Probably involved in the extracytoplasmic stress response.</text>
</comment>
<comment type="similarity">
    <text evidence="11">Belongs to the SrkA/RdoA protein kinase family.</text>
</comment>
<dbReference type="EMBL" id="JAPFPW010000009">
    <property type="protein sequence ID" value="MCW7754194.1"/>
    <property type="molecule type" value="Genomic_DNA"/>
</dbReference>
<dbReference type="Proteomes" id="UP001209681">
    <property type="component" value="Unassembled WGS sequence"/>
</dbReference>
<organism evidence="13 14">
    <name type="scientific">Desulfobotulus pelophilus</name>
    <dbReference type="NCBI Taxonomy" id="2823377"/>
    <lineage>
        <taxon>Bacteria</taxon>
        <taxon>Pseudomonadati</taxon>
        <taxon>Thermodesulfobacteriota</taxon>
        <taxon>Desulfobacteria</taxon>
        <taxon>Desulfobacterales</taxon>
        <taxon>Desulfobacteraceae</taxon>
        <taxon>Desulfobotulus</taxon>
    </lineage>
</organism>
<keyword evidence="6 11" id="KW-0547">Nucleotide-binding</keyword>
<feature type="binding site" evidence="11">
    <location>
        <position position="221"/>
    </location>
    <ligand>
        <name>Mg(2+)</name>
        <dbReference type="ChEBI" id="CHEBI:18420"/>
    </ligand>
</feature>
<keyword evidence="7 11" id="KW-0418">Kinase</keyword>
<keyword evidence="3 11" id="KW-0597">Phosphoprotein</keyword>
<evidence type="ECO:0000256" key="3">
    <source>
        <dbReference type="ARBA" id="ARBA00022553"/>
    </source>
</evidence>
<comment type="cofactor">
    <cofactor evidence="11">
        <name>Mg(2+)</name>
        <dbReference type="ChEBI" id="CHEBI:18420"/>
    </cofactor>
</comment>
<feature type="site" description="ATP" evidence="11">
    <location>
        <position position="39"/>
    </location>
</feature>
<name>A0ABT3N9Q2_9BACT</name>
<comment type="catalytic activity">
    <reaction evidence="11">
        <text>L-threonyl-[protein] + ATP = O-phospho-L-threonyl-[protein] + ADP + H(+)</text>
        <dbReference type="Rhea" id="RHEA:46608"/>
        <dbReference type="Rhea" id="RHEA-COMP:11060"/>
        <dbReference type="Rhea" id="RHEA-COMP:11605"/>
        <dbReference type="ChEBI" id="CHEBI:15378"/>
        <dbReference type="ChEBI" id="CHEBI:30013"/>
        <dbReference type="ChEBI" id="CHEBI:30616"/>
        <dbReference type="ChEBI" id="CHEBI:61977"/>
        <dbReference type="ChEBI" id="CHEBI:456216"/>
        <dbReference type="EC" id="2.7.11.1"/>
    </reaction>
</comment>
<evidence type="ECO:0000313" key="13">
    <source>
        <dbReference type="EMBL" id="MCW7754194.1"/>
    </source>
</evidence>
<comment type="catalytic activity">
    <reaction evidence="11">
        <text>L-seryl-[protein] + ATP = O-phospho-L-seryl-[protein] + ADP + H(+)</text>
        <dbReference type="Rhea" id="RHEA:17989"/>
        <dbReference type="Rhea" id="RHEA-COMP:9863"/>
        <dbReference type="Rhea" id="RHEA-COMP:11604"/>
        <dbReference type="ChEBI" id="CHEBI:15378"/>
        <dbReference type="ChEBI" id="CHEBI:29999"/>
        <dbReference type="ChEBI" id="CHEBI:30616"/>
        <dbReference type="ChEBI" id="CHEBI:83421"/>
        <dbReference type="ChEBI" id="CHEBI:456216"/>
        <dbReference type="EC" id="2.7.11.1"/>
    </reaction>
</comment>
<sequence>MQKPHSPWTFSDLTPEPILHAVEKATNLRFTGLVAPLPSYINRVYELQDMEGKRHIVKFYRPGRWTRPALEDEHRFLVDCHGAELPVVAPQYLHTGETLGETGGIFFALFPKRAGRELDISEDRDWEQLGRLIGRLHNVAAAGRAEHRICLHPDRSLDRDARTLLSGGMPAEMQNSFRTLVSRLQQNIRELFTGQPSIRLHGDLHRKNILHRPGEGLLLIDFDDMMTGPAIQDLWLLLPDRPTQCPREINLLMEGYQSFRKLPTGSMALVEGLRAMRQIYFLAWCQRQQKDARFAATFPEWGTGAFWRQELRDLEQQLHRTVSAETTRPSFHFIADL</sequence>
<evidence type="ECO:0000256" key="5">
    <source>
        <dbReference type="ARBA" id="ARBA00022723"/>
    </source>
</evidence>
<dbReference type="InterPro" id="IPR002575">
    <property type="entry name" value="Aminoglycoside_PTrfase"/>
</dbReference>
<keyword evidence="1 11" id="KW-0963">Cytoplasm</keyword>
<dbReference type="PANTHER" id="PTHR39573">
    <property type="entry name" value="STRESS RESPONSE KINASE A"/>
    <property type="match status" value="1"/>
</dbReference>
<evidence type="ECO:0000313" key="14">
    <source>
        <dbReference type="Proteomes" id="UP001209681"/>
    </source>
</evidence>
<dbReference type="InterPro" id="IPR032882">
    <property type="entry name" value="SrkA/RdoA"/>
</dbReference>
<keyword evidence="4 11" id="KW-0808">Transferase</keyword>
<gene>
    <name evidence="11" type="primary">srkA</name>
    <name evidence="13" type="ORF">OOT00_09365</name>
</gene>
<feature type="active site" description="Proton acceptor" evidence="11">
    <location>
        <position position="203"/>
    </location>
</feature>
<keyword evidence="2 11" id="KW-0723">Serine/threonine-protein kinase</keyword>
<dbReference type="RefSeq" id="WP_265425113.1">
    <property type="nucleotide sequence ID" value="NZ_JAPFPW010000009.1"/>
</dbReference>